<keyword evidence="2" id="KW-0614">Plasmid</keyword>
<dbReference type="AlphaFoldDB" id="A2SNX6"/>
<sequence length="405" mass="44258">MTLKQLAHTAHHQLQSACGISMPRSHVHELLAAAFGYGSWAAFRADCVLCDAGIGDMTPENGPTLAGRALQLSVPQRACHVAASSLHALLQERRIGAMRWHDVEALTRPAASQGSKDEGWAEDDEDDLDFDDEAAPEASPSAATHLAGSALLLDELASRELSPQVHHQLARAFRCRKPNPYLYEESLKGRVLTKHEQAWVNQYLIEAPQYRAFEHHLRQAALGGVRQAAAEFAAEFDDATFYERAKRLDGEVDARTMAELAPTVEQRHDWLRAAADQGSHQALDDLAHAGDNWALERLAREGDVEALRTLAEEAVDSGDRLRAWAYQNFAATLGVDLTQSDYRAYHSEGEHAGEFYDSDFGGPMHVDGSPAVELPVLDGDGHSRAREMALRFAGGASLANALEAD</sequence>
<name>A2SNX6_METPP</name>
<dbReference type="HOGENOM" id="CLU_675914_0_0_4"/>
<evidence type="ECO:0000313" key="2">
    <source>
        <dbReference type="EMBL" id="ABM97265.1"/>
    </source>
</evidence>
<evidence type="ECO:0000256" key="1">
    <source>
        <dbReference type="SAM" id="MobiDB-lite"/>
    </source>
</evidence>
<dbReference type="RefSeq" id="WP_011831818.1">
    <property type="nucleotide sequence ID" value="NC_008826.1"/>
</dbReference>
<accession>A2SNX6</accession>
<dbReference type="EMBL" id="CP000556">
    <property type="protein sequence ID" value="ABM97265.1"/>
    <property type="molecule type" value="Genomic_DNA"/>
</dbReference>
<keyword evidence="3" id="KW-1185">Reference proteome</keyword>
<dbReference type="Proteomes" id="UP000000366">
    <property type="component" value="Plasmid RPME01"/>
</dbReference>
<gene>
    <name evidence="2" type="ordered locus">Mpe_B0493</name>
</gene>
<dbReference type="eggNOG" id="ENOG502ZB5Y">
    <property type="taxonomic scope" value="Bacteria"/>
</dbReference>
<organism evidence="2 3">
    <name type="scientific">Methylibium petroleiphilum (strain ATCC BAA-1232 / LMG 22953 / PM1)</name>
    <dbReference type="NCBI Taxonomy" id="420662"/>
    <lineage>
        <taxon>Bacteria</taxon>
        <taxon>Pseudomonadati</taxon>
        <taxon>Pseudomonadota</taxon>
        <taxon>Betaproteobacteria</taxon>
        <taxon>Burkholderiales</taxon>
        <taxon>Sphaerotilaceae</taxon>
        <taxon>Methylibium</taxon>
    </lineage>
</organism>
<feature type="compositionally biased region" description="Acidic residues" evidence="1">
    <location>
        <begin position="120"/>
        <end position="135"/>
    </location>
</feature>
<feature type="region of interest" description="Disordered" evidence="1">
    <location>
        <begin position="107"/>
        <end position="141"/>
    </location>
</feature>
<reference evidence="2 3" key="1">
    <citation type="journal article" date="2007" name="J. Bacteriol.">
        <title>Whole-genome analysis of the methyl tert-butyl ether-degrading beta-proteobacterium Methylibium petroleiphilum PM1.</title>
        <authorList>
            <person name="Kane S.R."/>
            <person name="Chakicherla A.Y."/>
            <person name="Chain P.S.G."/>
            <person name="Schmidt R."/>
            <person name="Shin M.W."/>
            <person name="Legler T.C."/>
            <person name="Scow K.M."/>
            <person name="Larimer F.W."/>
            <person name="Lucas S.M."/>
            <person name="Richardson P.M."/>
            <person name="Hristova K.R."/>
        </authorList>
    </citation>
    <scope>NUCLEOTIDE SEQUENCE [LARGE SCALE GENOMIC DNA]</scope>
    <source>
        <strain evidence="3">ATCC BAA-1232 / LMG 22953 / PM1</strain>
        <plasmid evidence="2 3">RPME01</plasmid>
    </source>
</reference>
<protein>
    <submittedName>
        <fullName evidence="2">Uncharacterized protein</fullName>
    </submittedName>
</protein>
<evidence type="ECO:0000313" key="3">
    <source>
        <dbReference type="Proteomes" id="UP000000366"/>
    </source>
</evidence>
<proteinExistence type="predicted"/>
<geneLocation type="plasmid" evidence="2 3">
    <name>RPME01</name>
</geneLocation>
<dbReference type="KEGG" id="mpt:Mpe_B0493"/>